<name>A0A955LH48_UNCKA</name>
<comment type="caution">
    <text evidence="2">The sequence shown here is derived from an EMBL/GenBank/DDBJ whole genome shotgun (WGS) entry which is preliminary data.</text>
</comment>
<dbReference type="Proteomes" id="UP000701698">
    <property type="component" value="Unassembled WGS sequence"/>
</dbReference>
<evidence type="ECO:0000313" key="2">
    <source>
        <dbReference type="EMBL" id="MCA9390353.1"/>
    </source>
</evidence>
<proteinExistence type="predicted"/>
<keyword evidence="1" id="KW-1133">Transmembrane helix</keyword>
<evidence type="ECO:0000313" key="3">
    <source>
        <dbReference type="Proteomes" id="UP000701698"/>
    </source>
</evidence>
<feature type="transmembrane region" description="Helical" evidence="1">
    <location>
        <begin position="48"/>
        <end position="70"/>
    </location>
</feature>
<gene>
    <name evidence="2" type="ORF">KC571_03010</name>
</gene>
<accession>A0A955LH48</accession>
<reference evidence="2" key="1">
    <citation type="submission" date="2020-04" db="EMBL/GenBank/DDBJ databases">
        <authorList>
            <person name="Zhang T."/>
        </authorList>
    </citation>
    <scope>NUCLEOTIDE SEQUENCE</scope>
    <source>
        <strain evidence="2">HKST-UBA01</strain>
    </source>
</reference>
<keyword evidence="1" id="KW-0812">Transmembrane</keyword>
<dbReference type="EMBL" id="JAGQKX010000074">
    <property type="protein sequence ID" value="MCA9390353.1"/>
    <property type="molecule type" value="Genomic_DNA"/>
</dbReference>
<feature type="transmembrane region" description="Helical" evidence="1">
    <location>
        <begin position="90"/>
        <end position="111"/>
    </location>
</feature>
<sequence>MPDNTTSQEHTTNPLAALALAPVKTFMEVQDKGENVELLIRKHPAVNVPWMIGTVLLAAVPTLLFSPFGLEYLGVSGIIEVVSEKTVNMFILLWYLFVFYYGLQNAILWFFNVLIVTNERVVDLDVTWPFHRAVSETRISQVQDVSFKQGGFLASILNYGGIYIQTAGIEQNIEIRKAPNPALIHDKITDLVAANERGNDV</sequence>
<keyword evidence="1" id="KW-0472">Membrane</keyword>
<evidence type="ECO:0000256" key="1">
    <source>
        <dbReference type="SAM" id="Phobius"/>
    </source>
</evidence>
<organism evidence="2 3">
    <name type="scientific">candidate division WWE3 bacterium</name>
    <dbReference type="NCBI Taxonomy" id="2053526"/>
    <lineage>
        <taxon>Bacteria</taxon>
        <taxon>Katanobacteria</taxon>
    </lineage>
</organism>
<dbReference type="AlphaFoldDB" id="A0A955LH48"/>
<reference evidence="2" key="2">
    <citation type="journal article" date="2021" name="Microbiome">
        <title>Successional dynamics and alternative stable states in a saline activated sludge microbial community over 9 years.</title>
        <authorList>
            <person name="Wang Y."/>
            <person name="Ye J."/>
            <person name="Ju F."/>
            <person name="Liu L."/>
            <person name="Boyd J.A."/>
            <person name="Deng Y."/>
            <person name="Parks D.H."/>
            <person name="Jiang X."/>
            <person name="Yin X."/>
            <person name="Woodcroft B.J."/>
            <person name="Tyson G.W."/>
            <person name="Hugenholtz P."/>
            <person name="Polz M.F."/>
            <person name="Zhang T."/>
        </authorList>
    </citation>
    <scope>NUCLEOTIDE SEQUENCE</scope>
    <source>
        <strain evidence="2">HKST-UBA01</strain>
    </source>
</reference>
<protein>
    <submittedName>
        <fullName evidence="2">PH domain-containing protein</fullName>
    </submittedName>
</protein>